<dbReference type="CDD" id="cd07377">
    <property type="entry name" value="WHTH_GntR"/>
    <property type="match status" value="1"/>
</dbReference>
<dbReference type="PROSITE" id="PS50949">
    <property type="entry name" value="HTH_GNTR"/>
    <property type="match status" value="1"/>
</dbReference>
<keyword evidence="1" id="KW-0805">Transcription regulation</keyword>
<gene>
    <name evidence="6" type="ORF">ACFQO6_10680</name>
</gene>
<evidence type="ECO:0000256" key="3">
    <source>
        <dbReference type="ARBA" id="ARBA00023163"/>
    </source>
</evidence>
<dbReference type="InterPro" id="IPR000524">
    <property type="entry name" value="Tscrpt_reg_HTH_GntR"/>
</dbReference>
<dbReference type="PANTHER" id="PTHR44846:SF1">
    <property type="entry name" value="MANNOSYL-D-GLYCERATE TRANSPORT_METABOLISM SYSTEM REPRESSOR MNGR-RELATED"/>
    <property type="match status" value="1"/>
</dbReference>
<keyword evidence="2" id="KW-0238">DNA-binding</keyword>
<name>A0ABW2N4F9_9ACTN</name>
<dbReference type="InterPro" id="IPR011663">
    <property type="entry name" value="UTRA"/>
</dbReference>
<accession>A0ABW2N4F9</accession>
<dbReference type="InterPro" id="IPR036388">
    <property type="entry name" value="WH-like_DNA-bd_sf"/>
</dbReference>
<dbReference type="PANTHER" id="PTHR44846">
    <property type="entry name" value="MANNOSYL-D-GLYCERATE TRANSPORT/METABOLISM SYSTEM REPRESSOR MNGR-RELATED"/>
    <property type="match status" value="1"/>
</dbReference>
<dbReference type="SMART" id="SM00866">
    <property type="entry name" value="UTRA"/>
    <property type="match status" value="1"/>
</dbReference>
<keyword evidence="3" id="KW-0804">Transcription</keyword>
<proteinExistence type="predicted"/>
<dbReference type="RefSeq" id="WP_255888734.1">
    <property type="nucleotide sequence ID" value="NZ_JAFMZM010000001.1"/>
</dbReference>
<sequence>MARRIDDGPRPKHVQLSDVLAELATHELGPDTAIPSERDLMATYDVSRATVRKAIDSLVAGGLLHRIQGKGTFVAQPRIESSLHLASFSEDMRSRGLAPSTRLMRVDEERPPAEVAEALRLGQDGTAWRIDRVRLADGQPMAIEQGWYPRSLFPDLDTQDLVGSLYTLFASRYGVVIDAAEQTLWGEAAAGTTARRLEAAVHTPLLVFRRVSSAAGRRVEYVVSRYRGDRYQLHMTLGAEQGAAKESTTNPRSRTSTRRDPS</sequence>
<dbReference type="Pfam" id="PF00392">
    <property type="entry name" value="GntR"/>
    <property type="match status" value="1"/>
</dbReference>
<dbReference type="Gene3D" id="3.40.1410.10">
    <property type="entry name" value="Chorismate lyase-like"/>
    <property type="match status" value="1"/>
</dbReference>
<evidence type="ECO:0000256" key="4">
    <source>
        <dbReference type="SAM" id="MobiDB-lite"/>
    </source>
</evidence>
<dbReference type="SMART" id="SM00345">
    <property type="entry name" value="HTH_GNTR"/>
    <property type="match status" value="1"/>
</dbReference>
<dbReference type="PRINTS" id="PR00035">
    <property type="entry name" value="HTHGNTR"/>
</dbReference>
<dbReference type="InterPro" id="IPR036390">
    <property type="entry name" value="WH_DNA-bd_sf"/>
</dbReference>
<protein>
    <submittedName>
        <fullName evidence="6">GntR family transcriptional regulator</fullName>
    </submittedName>
</protein>
<comment type="caution">
    <text evidence="6">The sequence shown here is derived from an EMBL/GenBank/DDBJ whole genome shotgun (WGS) entry which is preliminary data.</text>
</comment>
<evidence type="ECO:0000259" key="5">
    <source>
        <dbReference type="PROSITE" id="PS50949"/>
    </source>
</evidence>
<organism evidence="6 7">
    <name type="scientific">Nocardioides astragali</name>
    <dbReference type="NCBI Taxonomy" id="1776736"/>
    <lineage>
        <taxon>Bacteria</taxon>
        <taxon>Bacillati</taxon>
        <taxon>Actinomycetota</taxon>
        <taxon>Actinomycetes</taxon>
        <taxon>Propionibacteriales</taxon>
        <taxon>Nocardioidaceae</taxon>
        <taxon>Nocardioides</taxon>
    </lineage>
</organism>
<keyword evidence="7" id="KW-1185">Reference proteome</keyword>
<feature type="region of interest" description="Disordered" evidence="4">
    <location>
        <begin position="237"/>
        <end position="262"/>
    </location>
</feature>
<dbReference type="SUPFAM" id="SSF46785">
    <property type="entry name" value="Winged helix' DNA-binding domain"/>
    <property type="match status" value="1"/>
</dbReference>
<dbReference type="Proteomes" id="UP001596524">
    <property type="component" value="Unassembled WGS sequence"/>
</dbReference>
<evidence type="ECO:0000256" key="1">
    <source>
        <dbReference type="ARBA" id="ARBA00023015"/>
    </source>
</evidence>
<feature type="domain" description="HTH gntR-type" evidence="5">
    <location>
        <begin position="10"/>
        <end position="77"/>
    </location>
</feature>
<evidence type="ECO:0000313" key="7">
    <source>
        <dbReference type="Proteomes" id="UP001596524"/>
    </source>
</evidence>
<reference evidence="7" key="1">
    <citation type="journal article" date="2019" name="Int. J. Syst. Evol. Microbiol.">
        <title>The Global Catalogue of Microorganisms (GCM) 10K type strain sequencing project: providing services to taxonomists for standard genome sequencing and annotation.</title>
        <authorList>
            <consortium name="The Broad Institute Genomics Platform"/>
            <consortium name="The Broad Institute Genome Sequencing Center for Infectious Disease"/>
            <person name="Wu L."/>
            <person name="Ma J."/>
        </authorList>
    </citation>
    <scope>NUCLEOTIDE SEQUENCE [LARGE SCALE GENOMIC DNA]</scope>
    <source>
        <strain evidence="7">FCH27</strain>
    </source>
</reference>
<dbReference type="InterPro" id="IPR050679">
    <property type="entry name" value="Bact_HTH_transcr_reg"/>
</dbReference>
<dbReference type="SUPFAM" id="SSF64288">
    <property type="entry name" value="Chorismate lyase-like"/>
    <property type="match status" value="1"/>
</dbReference>
<dbReference type="EMBL" id="JBHTCH010000014">
    <property type="protein sequence ID" value="MFC7360737.1"/>
    <property type="molecule type" value="Genomic_DNA"/>
</dbReference>
<evidence type="ECO:0000256" key="2">
    <source>
        <dbReference type="ARBA" id="ARBA00023125"/>
    </source>
</evidence>
<dbReference type="InterPro" id="IPR028978">
    <property type="entry name" value="Chorismate_lyase_/UTRA_dom_sf"/>
</dbReference>
<dbReference type="Pfam" id="PF07702">
    <property type="entry name" value="UTRA"/>
    <property type="match status" value="1"/>
</dbReference>
<dbReference type="Gene3D" id="1.10.10.10">
    <property type="entry name" value="Winged helix-like DNA-binding domain superfamily/Winged helix DNA-binding domain"/>
    <property type="match status" value="1"/>
</dbReference>
<evidence type="ECO:0000313" key="6">
    <source>
        <dbReference type="EMBL" id="MFC7360737.1"/>
    </source>
</evidence>